<protein>
    <submittedName>
        <fullName evidence="3">Uncharacterized protein</fullName>
    </submittedName>
</protein>
<dbReference type="AlphaFoldDB" id="A0A914RFM3"/>
<dbReference type="WBParaSite" id="PEQ_0000049801-mRNA-1">
    <property type="protein sequence ID" value="PEQ_0000049801-mRNA-1"/>
    <property type="gene ID" value="PEQ_0000049801"/>
</dbReference>
<reference evidence="3" key="1">
    <citation type="submission" date="2022-11" db="UniProtKB">
        <authorList>
            <consortium name="WormBaseParasite"/>
        </authorList>
    </citation>
    <scope>IDENTIFICATION</scope>
</reference>
<keyword evidence="1" id="KW-0472">Membrane</keyword>
<dbReference type="Proteomes" id="UP000887564">
    <property type="component" value="Unplaced"/>
</dbReference>
<keyword evidence="1" id="KW-0812">Transmembrane</keyword>
<proteinExistence type="predicted"/>
<accession>A0A914RFM3</accession>
<feature type="transmembrane region" description="Helical" evidence="1">
    <location>
        <begin position="59"/>
        <end position="84"/>
    </location>
</feature>
<evidence type="ECO:0000256" key="1">
    <source>
        <dbReference type="SAM" id="Phobius"/>
    </source>
</evidence>
<evidence type="ECO:0000313" key="2">
    <source>
        <dbReference type="Proteomes" id="UP000887564"/>
    </source>
</evidence>
<keyword evidence="1" id="KW-1133">Transmembrane helix</keyword>
<sequence>MFDGNLDLFEASRFRVTDINDACLIIPGFDSLNLHRFANPYDDLHKAIAAGDRFVGRNLFLFTFVGVDIAAGRAIVARLVLLLLN</sequence>
<organism evidence="2 3">
    <name type="scientific">Parascaris equorum</name>
    <name type="common">Equine roundworm</name>
    <dbReference type="NCBI Taxonomy" id="6256"/>
    <lineage>
        <taxon>Eukaryota</taxon>
        <taxon>Metazoa</taxon>
        <taxon>Ecdysozoa</taxon>
        <taxon>Nematoda</taxon>
        <taxon>Chromadorea</taxon>
        <taxon>Rhabditida</taxon>
        <taxon>Spirurina</taxon>
        <taxon>Ascaridomorpha</taxon>
        <taxon>Ascaridoidea</taxon>
        <taxon>Ascarididae</taxon>
        <taxon>Parascaris</taxon>
    </lineage>
</organism>
<evidence type="ECO:0000313" key="3">
    <source>
        <dbReference type="WBParaSite" id="PEQ_0000049801-mRNA-1"/>
    </source>
</evidence>
<keyword evidence="2" id="KW-1185">Reference proteome</keyword>
<name>A0A914RFM3_PAREQ</name>